<reference evidence="1 2" key="1">
    <citation type="submission" date="2019-07" db="EMBL/GenBank/DDBJ databases">
        <title>Whole genome shotgun sequence of Knoellia locipacati NBRC 109775.</title>
        <authorList>
            <person name="Hosoyama A."/>
            <person name="Uohara A."/>
            <person name="Ohji S."/>
            <person name="Ichikawa N."/>
        </authorList>
    </citation>
    <scope>NUCLEOTIDE SEQUENCE [LARGE SCALE GENOMIC DNA]</scope>
    <source>
        <strain evidence="1 2">NBRC 109775</strain>
    </source>
</reference>
<dbReference type="Proteomes" id="UP000321793">
    <property type="component" value="Unassembled WGS sequence"/>
</dbReference>
<keyword evidence="2" id="KW-1185">Reference proteome</keyword>
<sequence>MVDGGRWRAVPGKGIVVPGGRADEARWREALMRVGPQARLGGVTALEVDGMRGFTEPWIHIWVPKGLEKQRVPGVRLHETRRWTAADAAGSGVPRSNRAVSTVQAALWSVTLRQAMLCLVMPIQQRIVPAEQVAGELDRITRHRFRAPLQAVLRDIRLGVESLNELDFAVECRRRGLPEPHRQVVRRLSHGRAVLDVLWEDYAVVVEVNGAGHHALDIAMRDEVRITDLQAQGNAVIPVSVLTLRCHPDALFDALANLLRSRGWPG</sequence>
<accession>A0A512SWP6</accession>
<dbReference type="AlphaFoldDB" id="A0A512SWP6"/>
<proteinExistence type="predicted"/>
<evidence type="ECO:0008006" key="3">
    <source>
        <dbReference type="Google" id="ProtNLM"/>
    </source>
</evidence>
<dbReference type="RefSeq" id="WP_345118540.1">
    <property type="nucleotide sequence ID" value="NZ_BAABDN010000001.1"/>
</dbReference>
<evidence type="ECO:0000313" key="2">
    <source>
        <dbReference type="Proteomes" id="UP000321793"/>
    </source>
</evidence>
<organism evidence="1 2">
    <name type="scientific">Knoellia locipacati</name>
    <dbReference type="NCBI Taxonomy" id="882824"/>
    <lineage>
        <taxon>Bacteria</taxon>
        <taxon>Bacillati</taxon>
        <taxon>Actinomycetota</taxon>
        <taxon>Actinomycetes</taxon>
        <taxon>Micrococcales</taxon>
        <taxon>Intrasporangiaceae</taxon>
        <taxon>Knoellia</taxon>
    </lineage>
</organism>
<dbReference type="EMBL" id="BKBA01000003">
    <property type="protein sequence ID" value="GEQ12378.1"/>
    <property type="molecule type" value="Genomic_DNA"/>
</dbReference>
<evidence type="ECO:0000313" key="1">
    <source>
        <dbReference type="EMBL" id="GEQ12378.1"/>
    </source>
</evidence>
<comment type="caution">
    <text evidence="1">The sequence shown here is derived from an EMBL/GenBank/DDBJ whole genome shotgun (WGS) entry which is preliminary data.</text>
</comment>
<gene>
    <name evidence="1" type="ORF">KLO01_04250</name>
</gene>
<protein>
    <recommendedName>
        <fullName evidence="3">DUF559 domain-containing protein</fullName>
    </recommendedName>
</protein>
<name>A0A512SWP6_9MICO</name>